<dbReference type="Proteomes" id="UP001596052">
    <property type="component" value="Unassembled WGS sequence"/>
</dbReference>
<keyword evidence="2" id="KW-1185">Reference proteome</keyword>
<sequence>MRSLFIICHTLTLLLLLPACSFKYGLPTPGYGYPGGLSVLAPRLGNSGNYTYYPRYEAYYHHDSKQFYYPSGKNWVVQPTVLNNSAEEIRATPGVPFQLAEHPSKYHGQIKQAFPTDWTPGKGRVDEPYEFGRSGWDIDQR</sequence>
<protein>
    <submittedName>
        <fullName evidence="1">Uncharacterized protein</fullName>
    </submittedName>
</protein>
<evidence type="ECO:0000313" key="2">
    <source>
        <dbReference type="Proteomes" id="UP001596052"/>
    </source>
</evidence>
<dbReference type="EMBL" id="JBHSMQ010000004">
    <property type="protein sequence ID" value="MFC5455971.1"/>
    <property type="molecule type" value="Genomic_DNA"/>
</dbReference>
<reference evidence="2" key="1">
    <citation type="journal article" date="2019" name="Int. J. Syst. Evol. Microbiol.">
        <title>The Global Catalogue of Microorganisms (GCM) 10K type strain sequencing project: providing services to taxonomists for standard genome sequencing and annotation.</title>
        <authorList>
            <consortium name="The Broad Institute Genomics Platform"/>
            <consortium name="The Broad Institute Genome Sequencing Center for Infectious Disease"/>
            <person name="Wu L."/>
            <person name="Ma J."/>
        </authorList>
    </citation>
    <scope>NUCLEOTIDE SEQUENCE [LARGE SCALE GENOMIC DNA]</scope>
    <source>
        <strain evidence="2">CGMCC 4.1469</strain>
    </source>
</reference>
<organism evidence="1 2">
    <name type="scientific">Prosthecobacter fluviatilis</name>
    <dbReference type="NCBI Taxonomy" id="445931"/>
    <lineage>
        <taxon>Bacteria</taxon>
        <taxon>Pseudomonadati</taxon>
        <taxon>Verrucomicrobiota</taxon>
        <taxon>Verrucomicrobiia</taxon>
        <taxon>Verrucomicrobiales</taxon>
        <taxon>Verrucomicrobiaceae</taxon>
        <taxon>Prosthecobacter</taxon>
    </lineage>
</organism>
<comment type="caution">
    <text evidence="1">The sequence shown here is derived from an EMBL/GenBank/DDBJ whole genome shotgun (WGS) entry which is preliminary data.</text>
</comment>
<gene>
    <name evidence="1" type="ORF">ACFQDI_13990</name>
</gene>
<name>A0ABW0KTX0_9BACT</name>
<dbReference type="RefSeq" id="WP_377167683.1">
    <property type="nucleotide sequence ID" value="NZ_JBHSMQ010000004.1"/>
</dbReference>
<accession>A0ABW0KTX0</accession>
<proteinExistence type="predicted"/>
<evidence type="ECO:0000313" key="1">
    <source>
        <dbReference type="EMBL" id="MFC5455971.1"/>
    </source>
</evidence>